<dbReference type="RefSeq" id="WP_070198391.1">
    <property type="nucleotide sequence ID" value="NZ_LJGU01000147.1"/>
</dbReference>
<sequence>MTSTTAAEMLELFGEEHLVRPDPSASVTKGADEEDARLLADVGLPVELDIVFSLEVEGDPRIFRALLGIPVGLDEPLDALILGGPTGEPQLRYVLDLRRGRVMLLAFEESGPQAEVINSTLRDFLDFLSHYARHRQRLAADMQRDAAPEVERLAARMREQDPLAFRTEDGLWPVVLDALAP</sequence>
<comment type="caution">
    <text evidence="1">The sequence shown here is derived from an EMBL/GenBank/DDBJ whole genome shotgun (WGS) entry which is preliminary data.</text>
</comment>
<keyword evidence="2" id="KW-1185">Reference proteome</keyword>
<protein>
    <recommendedName>
        <fullName evidence="3">SUKH-4 immunity protein</fullName>
    </recommendedName>
</protein>
<reference evidence="1 2" key="1">
    <citation type="journal article" date="2016" name="Front. Microbiol.">
        <title>Comparative Genomics Analysis of Streptomyces Species Reveals Their Adaptation to the Marine Environment and Their Diversity at the Genomic Level.</title>
        <authorList>
            <person name="Tian X."/>
            <person name="Zhang Z."/>
            <person name="Yang T."/>
            <person name="Chen M."/>
            <person name="Li J."/>
            <person name="Chen F."/>
            <person name="Yang J."/>
            <person name="Li W."/>
            <person name="Zhang B."/>
            <person name="Zhang Z."/>
            <person name="Wu J."/>
            <person name="Zhang C."/>
            <person name="Long L."/>
            <person name="Xiao J."/>
        </authorList>
    </citation>
    <scope>NUCLEOTIDE SEQUENCE [LARGE SCALE GENOMIC DNA]</scope>
    <source>
        <strain evidence="1 2">SCSIO 02100</strain>
    </source>
</reference>
<dbReference type="Proteomes" id="UP000176101">
    <property type="component" value="Unassembled WGS sequence"/>
</dbReference>
<name>A0A1E7JX43_9ACTN</name>
<evidence type="ECO:0008006" key="3">
    <source>
        <dbReference type="Google" id="ProtNLM"/>
    </source>
</evidence>
<dbReference type="AlphaFoldDB" id="A0A1E7JX43"/>
<dbReference type="Pfam" id="PF14435">
    <property type="entry name" value="SUKH-4"/>
    <property type="match status" value="1"/>
</dbReference>
<evidence type="ECO:0000313" key="1">
    <source>
        <dbReference type="EMBL" id="OEU96178.1"/>
    </source>
</evidence>
<gene>
    <name evidence="1" type="ORF">AN216_21760</name>
</gene>
<proteinExistence type="predicted"/>
<organism evidence="1 2">
    <name type="scientific">Streptomyces oceani</name>
    <dbReference type="NCBI Taxonomy" id="1075402"/>
    <lineage>
        <taxon>Bacteria</taxon>
        <taxon>Bacillati</taxon>
        <taxon>Actinomycetota</taxon>
        <taxon>Actinomycetes</taxon>
        <taxon>Kitasatosporales</taxon>
        <taxon>Streptomycetaceae</taxon>
        <taxon>Streptomyces</taxon>
    </lineage>
</organism>
<dbReference type="InterPro" id="IPR025851">
    <property type="entry name" value="SUKH-4"/>
</dbReference>
<accession>A0A1E7JX43</accession>
<dbReference type="EMBL" id="LJGU01000147">
    <property type="protein sequence ID" value="OEU96178.1"/>
    <property type="molecule type" value="Genomic_DNA"/>
</dbReference>
<evidence type="ECO:0000313" key="2">
    <source>
        <dbReference type="Proteomes" id="UP000176101"/>
    </source>
</evidence>